<name>A0A428UWA7_9HYPO</name>
<evidence type="ECO:0000256" key="1">
    <source>
        <dbReference type="SAM" id="MobiDB-lite"/>
    </source>
</evidence>
<protein>
    <submittedName>
        <fullName evidence="2">Uncharacterized protein</fullName>
    </submittedName>
</protein>
<keyword evidence="3" id="KW-1185">Reference proteome</keyword>
<sequence>MKARVRSRGSNCCVTHVSIPLQATIAPDCNESLPGFSSAQVTSKSHNFLPADEDPVDKGTRNRPNTAEVIPP</sequence>
<dbReference type="Proteomes" id="UP000288429">
    <property type="component" value="Unassembled WGS sequence"/>
</dbReference>
<accession>A0A428UWA7</accession>
<dbReference type="AlphaFoldDB" id="A0A428UWA7"/>
<reference evidence="2 3" key="1">
    <citation type="submission" date="2017-06" db="EMBL/GenBank/DDBJ databases">
        <title>Cmopartive genomic analysis of Ambrosia Fusariam Clade fungi.</title>
        <authorList>
            <person name="Stajich J.E."/>
            <person name="Carrillo J."/>
            <person name="Kijimoto T."/>
            <person name="Eskalen A."/>
            <person name="O'Donnell K."/>
            <person name="Kasson M."/>
        </authorList>
    </citation>
    <scope>NUCLEOTIDE SEQUENCE [LARGE SCALE GENOMIC DNA]</scope>
    <source>
        <strain evidence="2 3">NRRL 20438</strain>
    </source>
</reference>
<dbReference type="EMBL" id="NIZV01000020">
    <property type="protein sequence ID" value="RSM18583.1"/>
    <property type="molecule type" value="Genomic_DNA"/>
</dbReference>
<evidence type="ECO:0000313" key="2">
    <source>
        <dbReference type="EMBL" id="RSM18583.1"/>
    </source>
</evidence>
<feature type="compositionally biased region" description="Polar residues" evidence="1">
    <location>
        <begin position="37"/>
        <end position="46"/>
    </location>
</feature>
<feature type="region of interest" description="Disordered" evidence="1">
    <location>
        <begin position="37"/>
        <end position="72"/>
    </location>
</feature>
<comment type="caution">
    <text evidence="2">The sequence shown here is derived from an EMBL/GenBank/DDBJ whole genome shotgun (WGS) entry which is preliminary data.</text>
</comment>
<proteinExistence type="predicted"/>
<evidence type="ECO:0000313" key="3">
    <source>
        <dbReference type="Proteomes" id="UP000288429"/>
    </source>
</evidence>
<gene>
    <name evidence="2" type="ORF">CDV31_002512</name>
</gene>
<organism evidence="2 3">
    <name type="scientific">Fusarium ambrosium</name>
    <dbReference type="NCBI Taxonomy" id="131363"/>
    <lineage>
        <taxon>Eukaryota</taxon>
        <taxon>Fungi</taxon>
        <taxon>Dikarya</taxon>
        <taxon>Ascomycota</taxon>
        <taxon>Pezizomycotina</taxon>
        <taxon>Sordariomycetes</taxon>
        <taxon>Hypocreomycetidae</taxon>
        <taxon>Hypocreales</taxon>
        <taxon>Nectriaceae</taxon>
        <taxon>Fusarium</taxon>
        <taxon>Fusarium solani species complex</taxon>
    </lineage>
</organism>